<gene>
    <name evidence="4" type="ORF">ACFSUD_11340</name>
</gene>
<name>A0ABW5U4A1_9RHOB</name>
<proteinExistence type="predicted"/>
<feature type="domain" description="Nudix hydrolase" evidence="3">
    <location>
        <begin position="5"/>
        <end position="137"/>
    </location>
</feature>
<dbReference type="PANTHER" id="PTHR43046">
    <property type="entry name" value="GDP-MANNOSE MANNOSYL HYDROLASE"/>
    <property type="match status" value="1"/>
</dbReference>
<protein>
    <submittedName>
        <fullName evidence="4">NUDIX domain-containing protein</fullName>
    </submittedName>
</protein>
<evidence type="ECO:0000313" key="5">
    <source>
        <dbReference type="Proteomes" id="UP001597474"/>
    </source>
</evidence>
<dbReference type="SUPFAM" id="SSF55811">
    <property type="entry name" value="Nudix"/>
    <property type="match status" value="1"/>
</dbReference>
<sequence>MRPKSPRLAVRAVIINEARLLLVNAYPAGQSALLCAPGGGVEPGASLPDNLRREVHEETGLDISVGAPCLVNEFHDPQSGFHQVDIYFRCRLNGSARIDPDWQDREAIVSQWHWVSEAELAGLQHKPDSLGAVAFGQPGEGLSYDPLEEILR</sequence>
<dbReference type="Proteomes" id="UP001597474">
    <property type="component" value="Unassembled WGS sequence"/>
</dbReference>
<comment type="caution">
    <text evidence="4">The sequence shown here is derived from an EMBL/GenBank/DDBJ whole genome shotgun (WGS) entry which is preliminary data.</text>
</comment>
<dbReference type="PROSITE" id="PS51462">
    <property type="entry name" value="NUDIX"/>
    <property type="match status" value="1"/>
</dbReference>
<dbReference type="Gene3D" id="3.90.79.10">
    <property type="entry name" value="Nucleoside Triphosphate Pyrophosphohydrolase"/>
    <property type="match status" value="1"/>
</dbReference>
<dbReference type="PANTHER" id="PTHR43046:SF14">
    <property type="entry name" value="MUTT_NUDIX FAMILY PROTEIN"/>
    <property type="match status" value="1"/>
</dbReference>
<accession>A0ABW5U4A1</accession>
<evidence type="ECO:0000256" key="2">
    <source>
        <dbReference type="ARBA" id="ARBA00022801"/>
    </source>
</evidence>
<keyword evidence="2" id="KW-0378">Hydrolase</keyword>
<reference evidence="5" key="1">
    <citation type="journal article" date="2019" name="Int. J. Syst. Evol. Microbiol.">
        <title>The Global Catalogue of Microorganisms (GCM) 10K type strain sequencing project: providing services to taxonomists for standard genome sequencing and annotation.</title>
        <authorList>
            <consortium name="The Broad Institute Genomics Platform"/>
            <consortium name="The Broad Institute Genome Sequencing Center for Infectious Disease"/>
            <person name="Wu L."/>
            <person name="Ma J."/>
        </authorList>
    </citation>
    <scope>NUCLEOTIDE SEQUENCE [LARGE SCALE GENOMIC DNA]</scope>
    <source>
        <strain evidence="5">TISTR 2562</strain>
    </source>
</reference>
<dbReference type="InterPro" id="IPR015797">
    <property type="entry name" value="NUDIX_hydrolase-like_dom_sf"/>
</dbReference>
<dbReference type="InterPro" id="IPR000086">
    <property type="entry name" value="NUDIX_hydrolase_dom"/>
</dbReference>
<evidence type="ECO:0000313" key="4">
    <source>
        <dbReference type="EMBL" id="MFD2740168.1"/>
    </source>
</evidence>
<keyword evidence="5" id="KW-1185">Reference proteome</keyword>
<dbReference type="EMBL" id="JBHUMP010000009">
    <property type="protein sequence ID" value="MFD2740168.1"/>
    <property type="molecule type" value="Genomic_DNA"/>
</dbReference>
<evidence type="ECO:0000256" key="1">
    <source>
        <dbReference type="ARBA" id="ARBA00001946"/>
    </source>
</evidence>
<comment type="cofactor">
    <cofactor evidence="1">
        <name>Mg(2+)</name>
        <dbReference type="ChEBI" id="CHEBI:18420"/>
    </cofactor>
</comment>
<organism evidence="4 5">
    <name type="scientific">Sulfitobacter aestuarii</name>
    <dbReference type="NCBI Taxonomy" id="2161676"/>
    <lineage>
        <taxon>Bacteria</taxon>
        <taxon>Pseudomonadati</taxon>
        <taxon>Pseudomonadota</taxon>
        <taxon>Alphaproteobacteria</taxon>
        <taxon>Rhodobacterales</taxon>
        <taxon>Roseobacteraceae</taxon>
        <taxon>Sulfitobacter</taxon>
    </lineage>
</organism>
<dbReference type="RefSeq" id="WP_386374473.1">
    <property type="nucleotide sequence ID" value="NZ_JBHUMP010000009.1"/>
</dbReference>
<dbReference type="Pfam" id="PF00293">
    <property type="entry name" value="NUDIX"/>
    <property type="match status" value="1"/>
</dbReference>
<evidence type="ECO:0000259" key="3">
    <source>
        <dbReference type="PROSITE" id="PS51462"/>
    </source>
</evidence>